<evidence type="ECO:0000256" key="1">
    <source>
        <dbReference type="SAM" id="MobiDB-lite"/>
    </source>
</evidence>
<dbReference type="EMBL" id="JAGMUX010000001">
    <property type="protein sequence ID" value="KAH7270098.1"/>
    <property type="molecule type" value="Genomic_DNA"/>
</dbReference>
<name>A0A9P9R9A8_FUSRE</name>
<comment type="caution">
    <text evidence="2">The sequence shown here is derived from an EMBL/GenBank/DDBJ whole genome shotgun (WGS) entry which is preliminary data.</text>
</comment>
<reference evidence="2" key="1">
    <citation type="journal article" date="2021" name="Nat. Commun.">
        <title>Genetic determinants of endophytism in the Arabidopsis root mycobiome.</title>
        <authorList>
            <person name="Mesny F."/>
            <person name="Miyauchi S."/>
            <person name="Thiergart T."/>
            <person name="Pickel B."/>
            <person name="Atanasova L."/>
            <person name="Karlsson M."/>
            <person name="Huettel B."/>
            <person name="Barry K.W."/>
            <person name="Haridas S."/>
            <person name="Chen C."/>
            <person name="Bauer D."/>
            <person name="Andreopoulos W."/>
            <person name="Pangilinan J."/>
            <person name="LaButti K."/>
            <person name="Riley R."/>
            <person name="Lipzen A."/>
            <person name="Clum A."/>
            <person name="Drula E."/>
            <person name="Henrissat B."/>
            <person name="Kohler A."/>
            <person name="Grigoriev I.V."/>
            <person name="Martin F.M."/>
            <person name="Hacquard S."/>
        </authorList>
    </citation>
    <scope>NUCLEOTIDE SEQUENCE</scope>
    <source>
        <strain evidence="2">MPI-CAGE-AT-0023</strain>
    </source>
</reference>
<proteinExistence type="predicted"/>
<organism evidence="2 3">
    <name type="scientific">Fusarium redolens</name>
    <dbReference type="NCBI Taxonomy" id="48865"/>
    <lineage>
        <taxon>Eukaryota</taxon>
        <taxon>Fungi</taxon>
        <taxon>Dikarya</taxon>
        <taxon>Ascomycota</taxon>
        <taxon>Pezizomycotina</taxon>
        <taxon>Sordariomycetes</taxon>
        <taxon>Hypocreomycetidae</taxon>
        <taxon>Hypocreales</taxon>
        <taxon>Nectriaceae</taxon>
        <taxon>Fusarium</taxon>
        <taxon>Fusarium redolens species complex</taxon>
    </lineage>
</organism>
<evidence type="ECO:0000313" key="3">
    <source>
        <dbReference type="Proteomes" id="UP000720189"/>
    </source>
</evidence>
<keyword evidence="3" id="KW-1185">Reference proteome</keyword>
<evidence type="ECO:0000313" key="2">
    <source>
        <dbReference type="EMBL" id="KAH7270098.1"/>
    </source>
</evidence>
<feature type="region of interest" description="Disordered" evidence="1">
    <location>
        <begin position="205"/>
        <end position="226"/>
    </location>
</feature>
<dbReference type="Proteomes" id="UP000720189">
    <property type="component" value="Unassembled WGS sequence"/>
</dbReference>
<dbReference type="AlphaFoldDB" id="A0A9P9R9A8"/>
<protein>
    <submittedName>
        <fullName evidence="2">Uncharacterized protein</fullName>
    </submittedName>
</protein>
<gene>
    <name evidence="2" type="ORF">BKA55DRAFT_532711</name>
</gene>
<accession>A0A9P9R9A8</accession>
<dbReference type="OrthoDB" id="5040307at2759"/>
<feature type="compositionally biased region" description="Polar residues" evidence="1">
    <location>
        <begin position="207"/>
        <end position="226"/>
    </location>
</feature>
<feature type="compositionally biased region" description="Polar residues" evidence="1">
    <location>
        <begin position="20"/>
        <end position="53"/>
    </location>
</feature>
<sequence>MSQNRHRSVPKGTGAPLSPPSSQNSANWSPAMTASKTIPNVAYSPTQTTPNNPKSEENQLLKQAEALANMHFELSLHTVFSLASRLEKEVQQLVFRTADDQEFRRQNEERMTKMMIEVQAVKAHMARIGHNHEPATRADIERLQQAMSDTTMEWNTQLEDARTKIDEISGRMNNVPRHVGVKGNEIQTSPSLVPGIETRAMRKTKTDISSSVHKQQTSPSSSTLESRINDAINSTKRWNREHKATKMRDNQFIISYLKKQGQRDAELAKVLLQAIRKRASKAKTRTGKAKKLPGLEETCRKTSWQDVIDSATEVLVVNKTQTLQYLKQA</sequence>
<dbReference type="RefSeq" id="XP_046056866.1">
    <property type="nucleotide sequence ID" value="XM_046189373.1"/>
</dbReference>
<feature type="region of interest" description="Disordered" evidence="1">
    <location>
        <begin position="1"/>
        <end position="56"/>
    </location>
</feature>
<dbReference type="GeneID" id="70219327"/>